<dbReference type="PANTHER" id="PTHR45913">
    <property type="entry name" value="EPM2A-INTERACTING PROTEIN 1"/>
    <property type="match status" value="1"/>
</dbReference>
<name>A0A7J8FYY7_MOLMO</name>
<dbReference type="Proteomes" id="UP000550707">
    <property type="component" value="Unassembled WGS sequence"/>
</dbReference>
<comment type="caution">
    <text evidence="1">The sequence shown here is derived from an EMBL/GenBank/DDBJ whole genome shotgun (WGS) entry which is preliminary data.</text>
</comment>
<reference evidence="1 2" key="1">
    <citation type="journal article" date="2020" name="Nature">
        <title>Six reference-quality genomes reveal evolution of bat adaptations.</title>
        <authorList>
            <person name="Jebb D."/>
            <person name="Huang Z."/>
            <person name="Pippel M."/>
            <person name="Hughes G.M."/>
            <person name="Lavrichenko K."/>
            <person name="Devanna P."/>
            <person name="Winkler S."/>
            <person name="Jermiin L.S."/>
            <person name="Skirmuntt E.C."/>
            <person name="Katzourakis A."/>
            <person name="Burkitt-Gray L."/>
            <person name="Ray D.A."/>
            <person name="Sullivan K.A.M."/>
            <person name="Roscito J.G."/>
            <person name="Kirilenko B.M."/>
            <person name="Davalos L.M."/>
            <person name="Corthals A.P."/>
            <person name="Power M.L."/>
            <person name="Jones G."/>
            <person name="Ransome R.D."/>
            <person name="Dechmann D.K.N."/>
            <person name="Locatelli A.G."/>
            <person name="Puechmaille S.J."/>
            <person name="Fedrigo O."/>
            <person name="Jarvis E.D."/>
            <person name="Hiller M."/>
            <person name="Vernes S.C."/>
            <person name="Myers E.W."/>
            <person name="Teeling E.C."/>
        </authorList>
    </citation>
    <scope>NUCLEOTIDE SEQUENCE [LARGE SCALE GENOMIC DNA]</scope>
    <source>
        <strain evidence="1">MMolMol1</strain>
        <tissue evidence="1">Muscle</tissue>
    </source>
</reference>
<accession>A0A7J8FYY7</accession>
<dbReference type="AlphaFoldDB" id="A0A7J8FYY7"/>
<keyword evidence="2" id="KW-1185">Reference proteome</keyword>
<organism evidence="1 2">
    <name type="scientific">Molossus molossus</name>
    <name type="common">Pallas' mastiff bat</name>
    <name type="synonym">Vespertilio molossus</name>
    <dbReference type="NCBI Taxonomy" id="27622"/>
    <lineage>
        <taxon>Eukaryota</taxon>
        <taxon>Metazoa</taxon>
        <taxon>Chordata</taxon>
        <taxon>Craniata</taxon>
        <taxon>Vertebrata</taxon>
        <taxon>Euteleostomi</taxon>
        <taxon>Mammalia</taxon>
        <taxon>Eutheria</taxon>
        <taxon>Laurasiatheria</taxon>
        <taxon>Chiroptera</taxon>
        <taxon>Yangochiroptera</taxon>
        <taxon>Molossidae</taxon>
        <taxon>Molossus</taxon>
    </lineage>
</organism>
<proteinExistence type="predicted"/>
<gene>
    <name evidence="1" type="ORF">HJG59_008284</name>
</gene>
<dbReference type="InParanoid" id="A0A7J8FYY7"/>
<evidence type="ECO:0000313" key="1">
    <source>
        <dbReference type="EMBL" id="KAF6453013.1"/>
    </source>
</evidence>
<protein>
    <submittedName>
        <fullName evidence="1">Uncharacterized protein</fullName>
    </submittedName>
</protein>
<sequence>MIGDKFVRKLSAIFISNDTVRRRIDNMPADILDQIIQEIKSAPLPIFSIQFDESTDIANCSQLLVYMRYINDGDFKGEFLLCKSLETTTTARDVFDTVGSFLKEHKISWGKVCNVFTDGDPAMLGC</sequence>
<dbReference type="EMBL" id="JACASF010000010">
    <property type="protein sequence ID" value="KAF6453013.1"/>
    <property type="molecule type" value="Genomic_DNA"/>
</dbReference>
<evidence type="ECO:0000313" key="2">
    <source>
        <dbReference type="Proteomes" id="UP000550707"/>
    </source>
</evidence>
<dbReference type="PANTHER" id="PTHR45913:SF22">
    <property type="entry name" value="SCAN BOX DOMAIN-CONTAINING PROTEIN"/>
    <property type="match status" value="1"/>
</dbReference>